<dbReference type="Proteomes" id="UP001159363">
    <property type="component" value="Chromosome 1"/>
</dbReference>
<dbReference type="PANTHER" id="PTHR24559">
    <property type="entry name" value="TRANSPOSON TY3-I GAG-POL POLYPROTEIN"/>
    <property type="match status" value="1"/>
</dbReference>
<accession>A0ABQ9IFV1</accession>
<sequence>MTTLDLRNRYWQAPIKPADRHKTAFTASDRRRFQFCAMPFVLKCAPAMFQVMVVRVLDGYVGDFTLVCLDCVITWSEDWEQHINYLSLILECLAINKFTCTNCKYHIDKQYIQFLGNLVDDEGSTSMPKQLALINHHEPQCTCKQM</sequence>
<dbReference type="InterPro" id="IPR043128">
    <property type="entry name" value="Rev_trsase/Diguanyl_cyclase"/>
</dbReference>
<evidence type="ECO:0000313" key="2">
    <source>
        <dbReference type="EMBL" id="KAJ8895564.1"/>
    </source>
</evidence>
<feature type="domain" description="Reverse transcriptase" evidence="1">
    <location>
        <begin position="1"/>
        <end position="116"/>
    </location>
</feature>
<proteinExistence type="predicted"/>
<organism evidence="2 3">
    <name type="scientific">Dryococelus australis</name>
    <dbReference type="NCBI Taxonomy" id="614101"/>
    <lineage>
        <taxon>Eukaryota</taxon>
        <taxon>Metazoa</taxon>
        <taxon>Ecdysozoa</taxon>
        <taxon>Arthropoda</taxon>
        <taxon>Hexapoda</taxon>
        <taxon>Insecta</taxon>
        <taxon>Pterygota</taxon>
        <taxon>Neoptera</taxon>
        <taxon>Polyneoptera</taxon>
        <taxon>Phasmatodea</taxon>
        <taxon>Verophasmatodea</taxon>
        <taxon>Anareolatae</taxon>
        <taxon>Phasmatidae</taxon>
        <taxon>Eurycanthinae</taxon>
        <taxon>Dryococelus</taxon>
    </lineage>
</organism>
<gene>
    <name evidence="2" type="ORF">PR048_000900</name>
</gene>
<name>A0ABQ9IFV1_9NEOP</name>
<dbReference type="SUPFAM" id="SSF56672">
    <property type="entry name" value="DNA/RNA polymerases"/>
    <property type="match status" value="1"/>
</dbReference>
<reference evidence="2 3" key="1">
    <citation type="submission" date="2023-02" db="EMBL/GenBank/DDBJ databases">
        <title>LHISI_Scaffold_Assembly.</title>
        <authorList>
            <person name="Stuart O.P."/>
            <person name="Cleave R."/>
            <person name="Magrath M.J.L."/>
            <person name="Mikheyev A.S."/>
        </authorList>
    </citation>
    <scope>NUCLEOTIDE SEQUENCE [LARGE SCALE GENOMIC DNA]</scope>
    <source>
        <strain evidence="2">Daus_M_001</strain>
        <tissue evidence="2">Leg muscle</tissue>
    </source>
</reference>
<evidence type="ECO:0000259" key="1">
    <source>
        <dbReference type="Pfam" id="PF00078"/>
    </source>
</evidence>
<dbReference type="EMBL" id="JARBHB010000001">
    <property type="protein sequence ID" value="KAJ8895564.1"/>
    <property type="molecule type" value="Genomic_DNA"/>
</dbReference>
<protein>
    <recommendedName>
        <fullName evidence="1">Reverse transcriptase domain-containing protein</fullName>
    </recommendedName>
</protein>
<evidence type="ECO:0000313" key="3">
    <source>
        <dbReference type="Proteomes" id="UP001159363"/>
    </source>
</evidence>
<dbReference type="InterPro" id="IPR043502">
    <property type="entry name" value="DNA/RNA_pol_sf"/>
</dbReference>
<keyword evidence="3" id="KW-1185">Reference proteome</keyword>
<dbReference type="Gene3D" id="3.10.10.10">
    <property type="entry name" value="HIV Type 1 Reverse Transcriptase, subunit A, domain 1"/>
    <property type="match status" value="1"/>
</dbReference>
<dbReference type="InterPro" id="IPR053134">
    <property type="entry name" value="RNA-dir_DNA_polymerase"/>
</dbReference>
<dbReference type="PANTHER" id="PTHR24559:SF444">
    <property type="entry name" value="REVERSE TRANSCRIPTASE DOMAIN-CONTAINING PROTEIN"/>
    <property type="match status" value="1"/>
</dbReference>
<dbReference type="Pfam" id="PF00078">
    <property type="entry name" value="RVT_1"/>
    <property type="match status" value="1"/>
</dbReference>
<dbReference type="InterPro" id="IPR000477">
    <property type="entry name" value="RT_dom"/>
</dbReference>
<dbReference type="Gene3D" id="3.30.70.270">
    <property type="match status" value="1"/>
</dbReference>
<comment type="caution">
    <text evidence="2">The sequence shown here is derived from an EMBL/GenBank/DDBJ whole genome shotgun (WGS) entry which is preliminary data.</text>
</comment>